<organism evidence="2">
    <name type="scientific">hydrothermal vent metagenome</name>
    <dbReference type="NCBI Taxonomy" id="652676"/>
    <lineage>
        <taxon>unclassified sequences</taxon>
        <taxon>metagenomes</taxon>
        <taxon>ecological metagenomes</taxon>
    </lineage>
</organism>
<proteinExistence type="predicted"/>
<evidence type="ECO:0000313" key="2">
    <source>
        <dbReference type="EMBL" id="CUV10644.1"/>
    </source>
</evidence>
<protein>
    <submittedName>
        <fullName evidence="2">Uncharacterized protein</fullName>
    </submittedName>
</protein>
<evidence type="ECO:0000313" key="3">
    <source>
        <dbReference type="EMBL" id="CUV10650.1"/>
    </source>
</evidence>
<dbReference type="EMBL" id="FAXC01000155">
    <property type="protein sequence ID" value="CUV09018.1"/>
    <property type="molecule type" value="Genomic_DNA"/>
</dbReference>
<name>A0A160VLY3_9ZZZZ</name>
<gene>
    <name evidence="2" type="ORF">MGWOODY_Mmi1476</name>
    <name evidence="3" type="ORF">MGWOODY_Mmi1482</name>
    <name evidence="1" type="ORF">MGWOODY_Mmi59</name>
</gene>
<accession>A0A160VLY3</accession>
<reference evidence="2" key="1">
    <citation type="submission" date="2015-10" db="EMBL/GenBank/DDBJ databases">
        <authorList>
            <person name="Gilbert D.G."/>
        </authorList>
    </citation>
    <scope>NUCLEOTIDE SEQUENCE</scope>
</reference>
<sequence length="37" mass="4565">MLIFGYDYNEKTIHPFMPVLFSVAWLQWCAIQRYNRI</sequence>
<dbReference type="EMBL" id="FAXC01000455">
    <property type="protein sequence ID" value="CUV10644.1"/>
    <property type="molecule type" value="Genomic_DNA"/>
</dbReference>
<evidence type="ECO:0000313" key="1">
    <source>
        <dbReference type="EMBL" id="CUV09018.1"/>
    </source>
</evidence>
<dbReference type="AlphaFoldDB" id="A0A160VLY3"/>
<dbReference type="EMBL" id="FAXC01000455">
    <property type="protein sequence ID" value="CUV10650.1"/>
    <property type="molecule type" value="Genomic_DNA"/>
</dbReference>